<accession>A0A6S6T466</accession>
<name>A0A6S6T466_9BACT</name>
<evidence type="ECO:0008006" key="2">
    <source>
        <dbReference type="Google" id="ProtNLM"/>
    </source>
</evidence>
<evidence type="ECO:0000313" key="1">
    <source>
        <dbReference type="EMBL" id="CAA6811537.1"/>
    </source>
</evidence>
<dbReference type="AlphaFoldDB" id="A0A6S6T466"/>
<proteinExistence type="predicted"/>
<dbReference type="InterPro" id="IPR018550">
    <property type="entry name" value="Lipid-A_deacylase-rel"/>
</dbReference>
<protein>
    <recommendedName>
        <fullName evidence="2">Deacylase</fullName>
    </recommendedName>
</protein>
<organism evidence="1">
    <name type="scientific">uncultured Aureispira sp</name>
    <dbReference type="NCBI Taxonomy" id="1331704"/>
    <lineage>
        <taxon>Bacteria</taxon>
        <taxon>Pseudomonadati</taxon>
        <taxon>Bacteroidota</taxon>
        <taxon>Saprospiria</taxon>
        <taxon>Saprospirales</taxon>
        <taxon>Saprospiraceae</taxon>
        <taxon>Aureispira</taxon>
        <taxon>environmental samples</taxon>
    </lineage>
</organism>
<dbReference type="EMBL" id="CACVAQ010000177">
    <property type="protein sequence ID" value="CAA6811537.1"/>
    <property type="molecule type" value="Genomic_DNA"/>
</dbReference>
<dbReference type="Pfam" id="PF09411">
    <property type="entry name" value="PagL"/>
    <property type="match status" value="1"/>
</dbReference>
<reference evidence="1" key="1">
    <citation type="submission" date="2020-01" db="EMBL/GenBank/DDBJ databases">
        <authorList>
            <person name="Meier V. D."/>
            <person name="Meier V D."/>
        </authorList>
    </citation>
    <scope>NUCLEOTIDE SEQUENCE</scope>
    <source>
        <strain evidence="1">HLG_WM_MAG_10</strain>
    </source>
</reference>
<dbReference type="Gene3D" id="2.40.160.20">
    <property type="match status" value="1"/>
</dbReference>
<gene>
    <name evidence="1" type="ORF">HELGO_WM14825</name>
</gene>
<sequence>MKTLLLIFQFFCGTVVFAQQYALEWSYQYGTNIPIHPRYPTIESSSHTGEMTLLQHTQANKIWTILYGQPTVGYSFAYQTLGNEAILGNAFYFIPSLDFKVFKVKRLDMRVRVGWGGGMITKRHDSFYNKDNIVIGSNLNACVSLRALFRYRILEALYLQVGGGITHYSNAGFTNPNLGINIPFAQVGIQYSFQKPIVADRVSQQLMAELPRLNQSFRPFVQIGLGLTETAATKGPKYPIYSIAFGVSRLMARISKLSLSVEYMYNTSPYAFDRQNGAVELKHLNYARFSVAATHEFLFGHWGLVTGFGVYLNEHKYQRSVLLSKIGFNFYLQNYFKQFKSQLWLGCHVRAYAGEAEFVEVLLGYNW</sequence>